<dbReference type="Gene3D" id="3.40.50.150">
    <property type="entry name" value="Vaccinia Virus protein VP39"/>
    <property type="match status" value="1"/>
</dbReference>
<dbReference type="AlphaFoldDB" id="A0A6N6MKM9"/>
<dbReference type="PANTHER" id="PTHR20974">
    <property type="entry name" value="UPF0585 PROTEIN CG18661"/>
    <property type="match status" value="1"/>
</dbReference>
<dbReference type="EMBL" id="VZZJ01000026">
    <property type="protein sequence ID" value="KAB1070547.1"/>
    <property type="molecule type" value="Genomic_DNA"/>
</dbReference>
<accession>A0A6N6MKM9</accession>
<dbReference type="InterPro" id="IPR029063">
    <property type="entry name" value="SAM-dependent_MTases_sf"/>
</dbReference>
<sequence length="204" mass="21659">MSDEIGEEALHAPATLRNRDPILAVLARVLPPAGLVLEVAAGTGEHAVHFARGLPHLAWCPSDPDARALRSIAAYRARARLPNLMAPLALDASAAHWPVPRADAVVAINLVHIAPWPASEGLMAGAARVLAPGGALVLYGPFREPDVPTAPGNTAFDADLRGRDPDWGLRDRAAMARLAEANDLALTERVAMPANNLILVFRKR</sequence>
<evidence type="ECO:0000313" key="2">
    <source>
        <dbReference type="Proteomes" id="UP000441523"/>
    </source>
</evidence>
<gene>
    <name evidence="1" type="ORF">F6X51_21995</name>
</gene>
<evidence type="ECO:0000313" key="1">
    <source>
        <dbReference type="EMBL" id="KAB1070547.1"/>
    </source>
</evidence>
<dbReference type="Proteomes" id="UP000441523">
    <property type="component" value="Unassembled WGS sequence"/>
</dbReference>
<protein>
    <submittedName>
        <fullName evidence="1">DUF938 domain-containing protein</fullName>
    </submittedName>
</protein>
<name>A0A6N6MKM9_9HYPH</name>
<dbReference type="CDD" id="cd02440">
    <property type="entry name" value="AdoMet_MTases"/>
    <property type="match status" value="1"/>
</dbReference>
<comment type="caution">
    <text evidence="1">The sequence shown here is derived from an EMBL/GenBank/DDBJ whole genome shotgun (WGS) entry which is preliminary data.</text>
</comment>
<dbReference type="PANTHER" id="PTHR20974:SF0">
    <property type="entry name" value="UPF0585 PROTEIN CG18661"/>
    <property type="match status" value="1"/>
</dbReference>
<keyword evidence="2" id="KW-1185">Reference proteome</keyword>
<proteinExistence type="predicted"/>
<dbReference type="InterPro" id="IPR010342">
    <property type="entry name" value="DUF938"/>
</dbReference>
<organism evidence="1 2">
    <name type="scientific">Methylobacterium planeticum</name>
    <dbReference type="NCBI Taxonomy" id="2615211"/>
    <lineage>
        <taxon>Bacteria</taxon>
        <taxon>Pseudomonadati</taxon>
        <taxon>Pseudomonadota</taxon>
        <taxon>Alphaproteobacteria</taxon>
        <taxon>Hyphomicrobiales</taxon>
        <taxon>Methylobacteriaceae</taxon>
        <taxon>Methylobacterium</taxon>
    </lineage>
</organism>
<dbReference type="SUPFAM" id="SSF53335">
    <property type="entry name" value="S-adenosyl-L-methionine-dependent methyltransferases"/>
    <property type="match status" value="1"/>
</dbReference>
<reference evidence="1 2" key="1">
    <citation type="submission" date="2019-09" db="EMBL/GenBank/DDBJ databases">
        <title>YIM 132548 draft genome.</title>
        <authorList>
            <person name="Jiang L."/>
        </authorList>
    </citation>
    <scope>NUCLEOTIDE SEQUENCE [LARGE SCALE GENOMIC DNA]</scope>
    <source>
        <strain evidence="1 2">YIM 132548</strain>
    </source>
</reference>
<dbReference type="Pfam" id="PF06080">
    <property type="entry name" value="DUF938"/>
    <property type="match status" value="1"/>
</dbReference>
<dbReference type="RefSeq" id="WP_150965826.1">
    <property type="nucleotide sequence ID" value="NZ_VZZJ01000026.1"/>
</dbReference>